<reference evidence="2 3" key="1">
    <citation type="submission" date="2020-07" db="EMBL/GenBank/DDBJ databases">
        <title>Genomic Encyclopedia of Type Strains, Phase IV (KMG-IV): sequencing the most valuable type-strain genomes for metagenomic binning, comparative biology and taxonomic classification.</title>
        <authorList>
            <person name="Goeker M."/>
        </authorList>
    </citation>
    <scope>NUCLEOTIDE SEQUENCE [LARGE SCALE GENOMIC DNA]</scope>
    <source>
        <strain evidence="2 3">DSM 29043</strain>
    </source>
</reference>
<evidence type="ECO:0008006" key="4">
    <source>
        <dbReference type="Google" id="ProtNLM"/>
    </source>
</evidence>
<feature type="transmembrane region" description="Helical" evidence="1">
    <location>
        <begin position="162"/>
        <end position="183"/>
    </location>
</feature>
<name>A0A7Y9XWW1_9SPHN</name>
<dbReference type="RefSeq" id="WP_179407898.1">
    <property type="nucleotide sequence ID" value="NZ_BMGF01000004.1"/>
</dbReference>
<proteinExistence type="predicted"/>
<evidence type="ECO:0000256" key="1">
    <source>
        <dbReference type="SAM" id="Phobius"/>
    </source>
</evidence>
<dbReference type="EMBL" id="JACBZF010000004">
    <property type="protein sequence ID" value="NYH96047.1"/>
    <property type="molecule type" value="Genomic_DNA"/>
</dbReference>
<feature type="transmembrane region" description="Helical" evidence="1">
    <location>
        <begin position="101"/>
        <end position="124"/>
    </location>
</feature>
<dbReference type="Proteomes" id="UP000522081">
    <property type="component" value="Unassembled WGS sequence"/>
</dbReference>
<keyword evidence="1" id="KW-1133">Transmembrane helix</keyword>
<gene>
    <name evidence="2" type="ORF">FHS75_002379</name>
</gene>
<keyword evidence="1" id="KW-0812">Transmembrane</keyword>
<evidence type="ECO:0000313" key="2">
    <source>
        <dbReference type="EMBL" id="NYH96047.1"/>
    </source>
</evidence>
<accession>A0A7Y9XWW1</accession>
<keyword evidence="1" id="KW-0472">Membrane</keyword>
<feature type="transmembrane region" description="Helical" evidence="1">
    <location>
        <begin position="131"/>
        <end position="150"/>
    </location>
</feature>
<sequence>MSAFYLTLLAVVLTGWGARDQLALAGMTAAGGRRPAALAIACVLAVATAAAAAFAATLVAPVLPPDARRMLAAIALALSGVELVFLVSARKTPREPTRSLGAFAIVVLAHQLTDAARFLVFAVAVATNAPVPAGIAGAVGGVALLAIAWFEPGVPMHGSRTVFRRIVGVVLLLIASGIALNVLGFL</sequence>
<feature type="transmembrane region" description="Helical" evidence="1">
    <location>
        <begin position="70"/>
        <end position="89"/>
    </location>
</feature>
<feature type="transmembrane region" description="Helical" evidence="1">
    <location>
        <begin position="35"/>
        <end position="63"/>
    </location>
</feature>
<protein>
    <recommendedName>
        <fullName evidence="4">GDT1 family protein</fullName>
    </recommendedName>
</protein>
<evidence type="ECO:0000313" key="3">
    <source>
        <dbReference type="Proteomes" id="UP000522081"/>
    </source>
</evidence>
<keyword evidence="3" id="KW-1185">Reference proteome</keyword>
<comment type="caution">
    <text evidence="2">The sequence shown here is derived from an EMBL/GenBank/DDBJ whole genome shotgun (WGS) entry which is preliminary data.</text>
</comment>
<organism evidence="2 3">
    <name type="scientific">Novosphingobium marinum</name>
    <dbReference type="NCBI Taxonomy" id="1514948"/>
    <lineage>
        <taxon>Bacteria</taxon>
        <taxon>Pseudomonadati</taxon>
        <taxon>Pseudomonadota</taxon>
        <taxon>Alphaproteobacteria</taxon>
        <taxon>Sphingomonadales</taxon>
        <taxon>Sphingomonadaceae</taxon>
        <taxon>Novosphingobium</taxon>
    </lineage>
</organism>
<dbReference type="AlphaFoldDB" id="A0A7Y9XWW1"/>